<sequence length="400" mass="46114">MCYRGIARVPLDALEFGHRIVLEKHRDLSHKNVIRLERIYEQVGCSRLQEENVINAVIEDDDLVAALSLHGMSLDDMRNLRWPQDAPSLHLKNVQCLSGMHCIEAAQRILNENDKWWIVRLFSYADTPKPVLFRIIESYSNEQKPSDGEIFRKIRLYHRENDQEAQKIWWSRLEKSKPKDLQGLFRRPSLAAGFDALIDMPGLWAKLQLGALHRLLVLKCDEEMTLYLDHITKAWRRILRCGDTMLPFSAVDAVTVQSLELLAPKHSDIDKSLVIDLMERGEIFPSQNDRGIRKTLVENICAFPGVIPSLWTFFETLKYLEPLCEALRQLLGEQMKGTIRSSLKGLFFAPSKNMVQLTETQDVEIKVALSQQVFNAIKNHCGNKCLRGQPRLTVRMKCRV</sequence>
<evidence type="ECO:0000313" key="2">
    <source>
        <dbReference type="Proteomes" id="UP000800038"/>
    </source>
</evidence>
<dbReference type="InterPro" id="IPR022198">
    <property type="entry name" value="DUF3723"/>
</dbReference>
<evidence type="ECO:0000313" key="1">
    <source>
        <dbReference type="EMBL" id="KAF1935627.1"/>
    </source>
</evidence>
<proteinExistence type="predicted"/>
<gene>
    <name evidence="1" type="ORF">EJ02DRAFT_484202</name>
</gene>
<protein>
    <submittedName>
        <fullName evidence="1">Uncharacterized protein</fullName>
    </submittedName>
</protein>
<organism evidence="1 2">
    <name type="scientific">Clathrospora elynae</name>
    <dbReference type="NCBI Taxonomy" id="706981"/>
    <lineage>
        <taxon>Eukaryota</taxon>
        <taxon>Fungi</taxon>
        <taxon>Dikarya</taxon>
        <taxon>Ascomycota</taxon>
        <taxon>Pezizomycotina</taxon>
        <taxon>Dothideomycetes</taxon>
        <taxon>Pleosporomycetidae</taxon>
        <taxon>Pleosporales</taxon>
        <taxon>Diademaceae</taxon>
        <taxon>Clathrospora</taxon>
    </lineage>
</organism>
<dbReference type="OrthoDB" id="4227485at2759"/>
<name>A0A6A5SDW6_9PLEO</name>
<dbReference type="EMBL" id="ML976250">
    <property type="protein sequence ID" value="KAF1935627.1"/>
    <property type="molecule type" value="Genomic_DNA"/>
</dbReference>
<dbReference type="Proteomes" id="UP000800038">
    <property type="component" value="Unassembled WGS sequence"/>
</dbReference>
<accession>A0A6A5SDW6</accession>
<dbReference type="AlphaFoldDB" id="A0A6A5SDW6"/>
<keyword evidence="2" id="KW-1185">Reference proteome</keyword>
<dbReference type="Pfam" id="PF12520">
    <property type="entry name" value="DUF3723"/>
    <property type="match status" value="1"/>
</dbReference>
<reference evidence="1" key="1">
    <citation type="journal article" date="2020" name="Stud. Mycol.">
        <title>101 Dothideomycetes genomes: a test case for predicting lifestyles and emergence of pathogens.</title>
        <authorList>
            <person name="Haridas S."/>
            <person name="Albert R."/>
            <person name="Binder M."/>
            <person name="Bloem J."/>
            <person name="Labutti K."/>
            <person name="Salamov A."/>
            <person name="Andreopoulos B."/>
            <person name="Baker S."/>
            <person name="Barry K."/>
            <person name="Bills G."/>
            <person name="Bluhm B."/>
            <person name="Cannon C."/>
            <person name="Castanera R."/>
            <person name="Culley D."/>
            <person name="Daum C."/>
            <person name="Ezra D."/>
            <person name="Gonzalez J."/>
            <person name="Henrissat B."/>
            <person name="Kuo A."/>
            <person name="Liang C."/>
            <person name="Lipzen A."/>
            <person name="Lutzoni F."/>
            <person name="Magnuson J."/>
            <person name="Mondo S."/>
            <person name="Nolan M."/>
            <person name="Ohm R."/>
            <person name="Pangilinan J."/>
            <person name="Park H.-J."/>
            <person name="Ramirez L."/>
            <person name="Alfaro M."/>
            <person name="Sun H."/>
            <person name="Tritt A."/>
            <person name="Yoshinaga Y."/>
            <person name="Zwiers L.-H."/>
            <person name="Turgeon B."/>
            <person name="Goodwin S."/>
            <person name="Spatafora J."/>
            <person name="Crous P."/>
            <person name="Grigoriev I."/>
        </authorList>
    </citation>
    <scope>NUCLEOTIDE SEQUENCE</scope>
    <source>
        <strain evidence="1">CBS 161.51</strain>
    </source>
</reference>